<dbReference type="Gene3D" id="1.10.10.10">
    <property type="entry name" value="Winged helix-like DNA-binding domain superfamily/Winged helix DNA-binding domain"/>
    <property type="match status" value="1"/>
</dbReference>
<reference evidence="1 2" key="1">
    <citation type="submission" date="2019-02" db="EMBL/GenBank/DDBJ databases">
        <title>High diversity of culturable Acinetobacter species in natural soil and water ecosystems.</title>
        <authorList>
            <person name="Radolfova-Krizova L."/>
            <person name="Nemec A."/>
        </authorList>
    </citation>
    <scope>NUCLEOTIDE SEQUENCE [LARGE SCALE GENOMIC DNA]</scope>
    <source>
        <strain evidence="1 2">ANC 4281</strain>
    </source>
</reference>
<name>A0A4R0ELR8_9GAMM</name>
<evidence type="ECO:0000313" key="1">
    <source>
        <dbReference type="EMBL" id="TCB58447.1"/>
    </source>
</evidence>
<organism evidence="1 2">
    <name type="scientific">Acinetobacter terrae</name>
    <dbReference type="NCBI Taxonomy" id="2731247"/>
    <lineage>
        <taxon>Bacteria</taxon>
        <taxon>Pseudomonadati</taxon>
        <taxon>Pseudomonadota</taxon>
        <taxon>Gammaproteobacteria</taxon>
        <taxon>Moraxellales</taxon>
        <taxon>Moraxellaceae</taxon>
        <taxon>Acinetobacter</taxon>
        <taxon>Acinetobacter Taxon 24</taxon>
    </lineage>
</organism>
<evidence type="ECO:0000313" key="2">
    <source>
        <dbReference type="Proteomes" id="UP000291380"/>
    </source>
</evidence>
<dbReference type="Proteomes" id="UP000291380">
    <property type="component" value="Unassembled WGS sequence"/>
</dbReference>
<dbReference type="SUPFAM" id="SSF46785">
    <property type="entry name" value="Winged helix' DNA-binding domain"/>
    <property type="match status" value="1"/>
</dbReference>
<dbReference type="Pfam" id="PF13412">
    <property type="entry name" value="HTH_24"/>
    <property type="match status" value="1"/>
</dbReference>
<dbReference type="EMBL" id="SJOA01000012">
    <property type="protein sequence ID" value="TCB58447.1"/>
    <property type="molecule type" value="Genomic_DNA"/>
</dbReference>
<comment type="caution">
    <text evidence="1">The sequence shown here is derived from an EMBL/GenBank/DDBJ whole genome shotgun (WGS) entry which is preliminary data.</text>
</comment>
<sequence length="176" mass="19930">MKLIDFTKESSPYGTQKGREVFSLMREFIEKHASSTIFELSFEGIEFVDSSFTRESIILLAQLYKGKKGLYVSYIEDQDIIDNIDYIAQVLKQPIAIKLDQGIQILGPRLTKANLEILEFILEQKKVTTALVANAFDISVPNASSKLKKLVDDGYILRFEETAETGGIEFIYQSIC</sequence>
<dbReference type="OrthoDB" id="8455529at2"/>
<accession>A0A4R0ELR8</accession>
<dbReference type="InterPro" id="IPR036390">
    <property type="entry name" value="WH_DNA-bd_sf"/>
</dbReference>
<gene>
    <name evidence="1" type="ORF">E0H85_10715</name>
</gene>
<dbReference type="InterPro" id="IPR036388">
    <property type="entry name" value="WH-like_DNA-bd_sf"/>
</dbReference>
<protein>
    <submittedName>
        <fullName evidence="1">MarR family transcriptional regulator</fullName>
    </submittedName>
</protein>
<proteinExistence type="predicted"/>
<dbReference type="AlphaFoldDB" id="A0A4R0ELR8"/>